<evidence type="ECO:0000313" key="4">
    <source>
        <dbReference type="EMBL" id="KAK9815755.1"/>
    </source>
</evidence>
<keyword evidence="2" id="KW-0812">Transmembrane</keyword>
<feature type="region of interest" description="Disordered" evidence="1">
    <location>
        <begin position="516"/>
        <end position="551"/>
    </location>
</feature>
<keyword evidence="2" id="KW-0472">Membrane</keyword>
<evidence type="ECO:0000256" key="2">
    <source>
        <dbReference type="SAM" id="Phobius"/>
    </source>
</evidence>
<comment type="caution">
    <text evidence="4">The sequence shown here is derived from an EMBL/GenBank/DDBJ whole genome shotgun (WGS) entry which is preliminary data.</text>
</comment>
<feature type="signal peptide" evidence="3">
    <location>
        <begin position="1"/>
        <end position="21"/>
    </location>
</feature>
<accession>A0AAW1Q1H2</accession>
<feature type="compositionally biased region" description="Low complexity" evidence="1">
    <location>
        <begin position="520"/>
        <end position="532"/>
    </location>
</feature>
<feature type="compositionally biased region" description="Basic and acidic residues" evidence="1">
    <location>
        <begin position="271"/>
        <end position="287"/>
    </location>
</feature>
<dbReference type="Proteomes" id="UP001489004">
    <property type="component" value="Unassembled WGS sequence"/>
</dbReference>
<keyword evidence="3" id="KW-0732">Signal</keyword>
<evidence type="ECO:0000313" key="5">
    <source>
        <dbReference type="Proteomes" id="UP001489004"/>
    </source>
</evidence>
<evidence type="ECO:0000256" key="3">
    <source>
        <dbReference type="SAM" id="SignalP"/>
    </source>
</evidence>
<organism evidence="4 5">
    <name type="scientific">[Myrmecia] bisecta</name>
    <dbReference type="NCBI Taxonomy" id="41462"/>
    <lineage>
        <taxon>Eukaryota</taxon>
        <taxon>Viridiplantae</taxon>
        <taxon>Chlorophyta</taxon>
        <taxon>core chlorophytes</taxon>
        <taxon>Trebouxiophyceae</taxon>
        <taxon>Trebouxiales</taxon>
        <taxon>Trebouxiaceae</taxon>
        <taxon>Myrmecia</taxon>
    </lineage>
</organism>
<gene>
    <name evidence="4" type="ORF">WJX72_009045</name>
</gene>
<protein>
    <submittedName>
        <fullName evidence="4">Uncharacterized protein</fullName>
    </submittedName>
</protein>
<keyword evidence="2" id="KW-1133">Transmembrane helix</keyword>
<dbReference type="Gene3D" id="1.10.287.1490">
    <property type="match status" value="1"/>
</dbReference>
<evidence type="ECO:0000256" key="1">
    <source>
        <dbReference type="SAM" id="MobiDB-lite"/>
    </source>
</evidence>
<reference evidence="4 5" key="1">
    <citation type="journal article" date="2024" name="Nat. Commun.">
        <title>Phylogenomics reveals the evolutionary origins of lichenization in chlorophyte algae.</title>
        <authorList>
            <person name="Puginier C."/>
            <person name="Libourel C."/>
            <person name="Otte J."/>
            <person name="Skaloud P."/>
            <person name="Haon M."/>
            <person name="Grisel S."/>
            <person name="Petersen M."/>
            <person name="Berrin J.G."/>
            <person name="Delaux P.M."/>
            <person name="Dal Grande F."/>
            <person name="Keller J."/>
        </authorList>
    </citation>
    <scope>NUCLEOTIDE SEQUENCE [LARGE SCALE GENOMIC DNA]</scope>
    <source>
        <strain evidence="4 5">SAG 2043</strain>
    </source>
</reference>
<feature type="region of interest" description="Disordered" evidence="1">
    <location>
        <begin position="262"/>
        <end position="287"/>
    </location>
</feature>
<name>A0AAW1Q1H2_9CHLO</name>
<dbReference type="EMBL" id="JALJOR010000006">
    <property type="protein sequence ID" value="KAK9815755.1"/>
    <property type="molecule type" value="Genomic_DNA"/>
</dbReference>
<keyword evidence="5" id="KW-1185">Reference proteome</keyword>
<dbReference type="AlphaFoldDB" id="A0AAW1Q1H2"/>
<feature type="transmembrane region" description="Helical" evidence="2">
    <location>
        <begin position="486"/>
        <end position="506"/>
    </location>
</feature>
<sequence>MARPWLLLGLLLLSIAINCHAKTAADEHQQEQVLAQDPVNEQQRQVDDLSSKLKEAEGAKVEEHALLQTSIKQLEAVAKQQLGEITVLKKKLKAKDSELTAKVGEHGAKSQQQQAKLAALQDELEASQKDASNAAALEADLKEAAKQLEAAEAKLRAADGEAKELAEKIATAEAAAAAAKRELKSHAGTAKAQSALEEEVTALKAQLAAAAEQLKEQTARADSAGQALKIANKEHGGAAAKVAGLEQQLAVAKEAEARAKAALGEQSQKLKSQEDELKGKTKEMERSTRKLEKLLKTAQAEAEAAKAAVEQEKARADEAVRKAHETLQQHMEEWLPAWLVHGYEKVRAKTEPHVRWLCEQTSAASHAALHHTQAALHFVRAKAGEAYIAAGPHAQAAFSKAKAVLADLQKGAHKVAGPGLDAAMGRLSSAFDSVSQRLSKLADAPQLLKVRRQAHQTLTELIRFASGHLRRIPALAPYSKPPYVNYLVYGVLASPLITLILSMLVFRGSKQSAAQSSYVGPSGAAKAPASAAKKQRGRKISVGGETIYVPE</sequence>
<proteinExistence type="predicted"/>
<feature type="chain" id="PRO_5043430215" evidence="3">
    <location>
        <begin position="22"/>
        <end position="551"/>
    </location>
</feature>